<keyword evidence="1" id="KW-1133">Transmembrane helix</keyword>
<dbReference type="RefSeq" id="WP_146443125.1">
    <property type="nucleotide sequence ID" value="NZ_SJPR01000001.1"/>
</dbReference>
<feature type="transmembrane region" description="Helical" evidence="1">
    <location>
        <begin position="170"/>
        <end position="186"/>
    </location>
</feature>
<comment type="caution">
    <text evidence="2">The sequence shown here is derived from an EMBL/GenBank/DDBJ whole genome shotgun (WGS) entry which is preliminary data.</text>
</comment>
<evidence type="ECO:0000313" key="3">
    <source>
        <dbReference type="Proteomes" id="UP000317421"/>
    </source>
</evidence>
<reference evidence="2 3" key="1">
    <citation type="submission" date="2019-02" db="EMBL/GenBank/DDBJ databases">
        <title>Deep-cultivation of Planctomycetes and their phenomic and genomic characterization uncovers novel biology.</title>
        <authorList>
            <person name="Wiegand S."/>
            <person name="Jogler M."/>
            <person name="Boedeker C."/>
            <person name="Pinto D."/>
            <person name="Vollmers J."/>
            <person name="Rivas-Marin E."/>
            <person name="Kohn T."/>
            <person name="Peeters S.H."/>
            <person name="Heuer A."/>
            <person name="Rast P."/>
            <person name="Oberbeckmann S."/>
            <person name="Bunk B."/>
            <person name="Jeske O."/>
            <person name="Meyerdierks A."/>
            <person name="Storesund J.E."/>
            <person name="Kallscheuer N."/>
            <person name="Luecker S."/>
            <person name="Lage O.M."/>
            <person name="Pohl T."/>
            <person name="Merkel B.J."/>
            <person name="Hornburger P."/>
            <person name="Mueller R.-W."/>
            <person name="Bruemmer F."/>
            <person name="Labrenz M."/>
            <person name="Spormann A.M."/>
            <person name="Op Den Camp H."/>
            <person name="Overmann J."/>
            <person name="Amann R."/>
            <person name="Jetten M.S.M."/>
            <person name="Mascher T."/>
            <person name="Medema M.H."/>
            <person name="Devos D.P."/>
            <person name="Kaster A.-K."/>
            <person name="Ovreas L."/>
            <person name="Rohde M."/>
            <person name="Galperin M.Y."/>
            <person name="Jogler C."/>
        </authorList>
    </citation>
    <scope>NUCLEOTIDE SEQUENCE [LARGE SCALE GENOMIC DNA]</scope>
    <source>
        <strain evidence="2 3">Pla108</strain>
    </source>
</reference>
<gene>
    <name evidence="2" type="ORF">Pla108_07530</name>
</gene>
<proteinExistence type="predicted"/>
<keyword evidence="3" id="KW-1185">Reference proteome</keyword>
<dbReference type="EMBL" id="SJPR01000001">
    <property type="protein sequence ID" value="TWT99810.1"/>
    <property type="molecule type" value="Genomic_DNA"/>
</dbReference>
<sequence length="265" mass="29229">MPSFLFMKEKPVETTLYAELIRRGLPADYAKRTAEELDDHRVDLLANLRAAGAANPEAVADERLGKTRVLAKRIARDYHRRSWFGRWPLVSFVVLPPLVLATAWTGVVLVLFGVGKIWTWSGGAPGEIWSPVEYTRLSWGLALGVFSFLVPAVVAWFYGRVVLQTTQSRMLVLTACLGIGLLNSLPRHSYRIDPAKPELAMNLISVPFCDPMDAASLRQLASPVAASQLLTPVLIGVILVWRDNSRRRTSLLAISDGSEPARVAA</sequence>
<name>A0A5C6AK68_9BACT</name>
<feature type="transmembrane region" description="Helical" evidence="1">
    <location>
        <begin position="220"/>
        <end position="241"/>
    </location>
</feature>
<dbReference type="Proteomes" id="UP000317421">
    <property type="component" value="Unassembled WGS sequence"/>
</dbReference>
<accession>A0A5C6AK68</accession>
<protein>
    <submittedName>
        <fullName evidence="2">Uncharacterized protein</fullName>
    </submittedName>
</protein>
<dbReference type="AlphaFoldDB" id="A0A5C6AK68"/>
<keyword evidence="1" id="KW-0812">Transmembrane</keyword>
<keyword evidence="1" id="KW-0472">Membrane</keyword>
<evidence type="ECO:0000256" key="1">
    <source>
        <dbReference type="SAM" id="Phobius"/>
    </source>
</evidence>
<feature type="transmembrane region" description="Helical" evidence="1">
    <location>
        <begin position="89"/>
        <end position="118"/>
    </location>
</feature>
<evidence type="ECO:0000313" key="2">
    <source>
        <dbReference type="EMBL" id="TWT99810.1"/>
    </source>
</evidence>
<feature type="transmembrane region" description="Helical" evidence="1">
    <location>
        <begin position="138"/>
        <end position="158"/>
    </location>
</feature>
<organism evidence="2 3">
    <name type="scientific">Botrimarina colliarenosi</name>
    <dbReference type="NCBI Taxonomy" id="2528001"/>
    <lineage>
        <taxon>Bacteria</taxon>
        <taxon>Pseudomonadati</taxon>
        <taxon>Planctomycetota</taxon>
        <taxon>Planctomycetia</taxon>
        <taxon>Pirellulales</taxon>
        <taxon>Lacipirellulaceae</taxon>
        <taxon>Botrimarina</taxon>
    </lineage>
</organism>